<accession>A0A9J5VYP2</accession>
<gene>
    <name evidence="1" type="ORF">H5410_064725</name>
</gene>
<evidence type="ECO:0000313" key="1">
    <source>
        <dbReference type="EMBL" id="KAG5568258.1"/>
    </source>
</evidence>
<dbReference type="EMBL" id="JACXVP010000183">
    <property type="protein sequence ID" value="KAG5568258.1"/>
    <property type="molecule type" value="Genomic_DNA"/>
</dbReference>
<reference evidence="1" key="1">
    <citation type="submission" date="2020-09" db="EMBL/GenBank/DDBJ databases">
        <title>De no assembly of potato wild relative species, Solanum commersonii.</title>
        <authorList>
            <person name="Cho K."/>
        </authorList>
    </citation>
    <scope>NUCLEOTIDE SEQUENCE</scope>
    <source>
        <strain evidence="1">LZ3.2</strain>
        <tissue evidence="1">Leaf</tissue>
    </source>
</reference>
<evidence type="ECO:0000313" key="2">
    <source>
        <dbReference type="Proteomes" id="UP000824120"/>
    </source>
</evidence>
<comment type="caution">
    <text evidence="1">The sequence shown here is derived from an EMBL/GenBank/DDBJ whole genome shotgun (WGS) entry which is preliminary data.</text>
</comment>
<dbReference type="Proteomes" id="UP000824120">
    <property type="component" value="Unassembled WGS sequence"/>
</dbReference>
<proteinExistence type="predicted"/>
<protein>
    <submittedName>
        <fullName evidence="1">Uncharacterized protein</fullName>
    </submittedName>
</protein>
<organism evidence="1 2">
    <name type="scientific">Solanum commersonii</name>
    <name type="common">Commerson's wild potato</name>
    <name type="synonym">Commerson's nightshade</name>
    <dbReference type="NCBI Taxonomy" id="4109"/>
    <lineage>
        <taxon>Eukaryota</taxon>
        <taxon>Viridiplantae</taxon>
        <taxon>Streptophyta</taxon>
        <taxon>Embryophyta</taxon>
        <taxon>Tracheophyta</taxon>
        <taxon>Spermatophyta</taxon>
        <taxon>Magnoliopsida</taxon>
        <taxon>eudicotyledons</taxon>
        <taxon>Gunneridae</taxon>
        <taxon>Pentapetalae</taxon>
        <taxon>asterids</taxon>
        <taxon>lamiids</taxon>
        <taxon>Solanales</taxon>
        <taxon>Solanaceae</taxon>
        <taxon>Solanoideae</taxon>
        <taxon>Solaneae</taxon>
        <taxon>Solanum</taxon>
    </lineage>
</organism>
<keyword evidence="2" id="KW-1185">Reference proteome</keyword>
<dbReference type="AlphaFoldDB" id="A0A9J5VYP2"/>
<sequence>MVIGSHSWFGFGCGYFVVGEEGCGDTPSFYYCESILYLVVVEYCVGLHLLIAAAKMVQGRWKSPQSVNPSLNPSLVKNILRQGSKEGFKEGGRVHGKGLQKGSRKVEETTISEPILEPKPCKNYSKAMIHRESKSYELIGAKVRWVLKKSRVVHQLIDEVEVDDDYDSTGFVSLQSQNIYYGDLIRKKLFTERGISLEKVPKTLPRFYQRLEKSTKIPHNTFY</sequence>
<name>A0A9J5VYP2_SOLCO</name>